<gene>
    <name evidence="11" type="primary">GOLM2</name>
</gene>
<dbReference type="GO" id="GO:0016020">
    <property type="term" value="C:membrane"/>
    <property type="evidence" value="ECO:0007669"/>
    <property type="project" value="UniProtKB-SubCell"/>
</dbReference>
<keyword evidence="6 8" id="KW-0175">Coiled coil</keyword>
<evidence type="ECO:0000256" key="9">
    <source>
        <dbReference type="SAM" id="MobiDB-lite"/>
    </source>
</evidence>
<name>A0AAJ7T3L3_PETMA</name>
<comment type="subcellular location">
    <subcellularLocation>
        <location evidence="1">Membrane</location>
        <topology evidence="1">Single-pass type II membrane protein</topology>
    </subcellularLocation>
</comment>
<dbReference type="InterPro" id="IPR026139">
    <property type="entry name" value="GOLM1/CASC4"/>
</dbReference>
<feature type="compositionally biased region" description="Basic and acidic residues" evidence="9">
    <location>
        <begin position="247"/>
        <end position="257"/>
    </location>
</feature>
<feature type="compositionally biased region" description="Basic and acidic residues" evidence="9">
    <location>
        <begin position="201"/>
        <end position="213"/>
    </location>
</feature>
<evidence type="ECO:0000256" key="3">
    <source>
        <dbReference type="ARBA" id="ARBA00022692"/>
    </source>
</evidence>
<feature type="region of interest" description="Disordered" evidence="9">
    <location>
        <begin position="201"/>
        <end position="482"/>
    </location>
</feature>
<dbReference type="Proteomes" id="UP001318040">
    <property type="component" value="Chromosome 13"/>
</dbReference>
<dbReference type="KEGG" id="pmrn:116942055"/>
<dbReference type="CTD" id="113201"/>
<evidence type="ECO:0000256" key="1">
    <source>
        <dbReference type="ARBA" id="ARBA00004606"/>
    </source>
</evidence>
<accession>A0AAJ7T3L3</accession>
<keyword evidence="10" id="KW-1185">Reference proteome</keyword>
<evidence type="ECO:0000256" key="8">
    <source>
        <dbReference type="SAM" id="Coils"/>
    </source>
</evidence>
<dbReference type="PANTHER" id="PTHR15896:SF10">
    <property type="entry name" value="CHROMOSOME UNDETERMINED SCAFFOLD_98, WHOLE GENOME SHOTGUN SEQUENCE"/>
    <property type="match status" value="1"/>
</dbReference>
<dbReference type="PANTHER" id="PTHR15896">
    <property type="entry name" value="GOLGI PHOSPHOPROTEIN 2/GP73-RELATED"/>
    <property type="match status" value="1"/>
</dbReference>
<evidence type="ECO:0000256" key="4">
    <source>
        <dbReference type="ARBA" id="ARBA00022968"/>
    </source>
</evidence>
<sequence length="482" mass="53316">MMGFGGTRRGGRAPPLVLAALLVVSTVLAFNYWIVSGRNNRLTEELEQLGMEKHRLEAAKVRVEKRTAELSGQVENHRVEVQSKKDELMQAGSLLRDKERELHQCMGEKSLMARNISDTQVSFKKIQGEFVELQREYIRLQGEMDAYKRNSSSLQQRLEYNSFQCNQQLTSLKDQYEEKLEALKKENSKLKAEAVEKIKRDIPPKAPEKEKVNAVKPEQNVGEKVKVEKLETNDIPAEQANVPPDGEQGKLEKKEGDAGMPDIVEETENKKQPDDDDDEQKADVEKPDKKGEDTVNDDKVVKVTLPKQNKPPRVTEGKKLPKVVIGNPGPVPKSVKTTAVMMVPPKEEDKIEDGLEQVEKADEAEDHEPGKPGKSGRLSRESLAGAAGAPARSGPSQADPAQASRADYEGDGGNVGEYEADKQAELAYNEEEDGDGGEDDNQGERGWQPRAGKPKDDEDGAMGADRNPGYANRPDAPADNDF</sequence>
<keyword evidence="7" id="KW-0472">Membrane</keyword>
<keyword evidence="3" id="KW-0812">Transmembrane</keyword>
<evidence type="ECO:0000313" key="10">
    <source>
        <dbReference type="Proteomes" id="UP001318040"/>
    </source>
</evidence>
<feature type="compositionally biased region" description="Low complexity" evidence="9">
    <location>
        <begin position="384"/>
        <end position="398"/>
    </location>
</feature>
<feature type="coiled-coil region" evidence="8">
    <location>
        <begin position="39"/>
        <end position="66"/>
    </location>
</feature>
<dbReference type="PRINTS" id="PR02084">
    <property type="entry name" value="GOLM1CASC4"/>
</dbReference>
<feature type="compositionally biased region" description="Basic and acidic residues" evidence="9">
    <location>
        <begin position="221"/>
        <end position="232"/>
    </location>
</feature>
<feature type="compositionally biased region" description="Basic and acidic residues" evidence="9">
    <location>
        <begin position="345"/>
        <end position="371"/>
    </location>
</feature>
<feature type="coiled-coil region" evidence="8">
    <location>
        <begin position="123"/>
        <end position="200"/>
    </location>
</feature>
<proteinExistence type="inferred from homology"/>
<evidence type="ECO:0000256" key="7">
    <source>
        <dbReference type="ARBA" id="ARBA00023136"/>
    </source>
</evidence>
<comment type="similarity">
    <text evidence="2">Belongs to the GOLM family.</text>
</comment>
<feature type="compositionally biased region" description="Acidic residues" evidence="9">
    <location>
        <begin position="428"/>
        <end position="441"/>
    </location>
</feature>
<dbReference type="AlphaFoldDB" id="A0AAJ7T3L3"/>
<evidence type="ECO:0000256" key="2">
    <source>
        <dbReference type="ARBA" id="ARBA00007474"/>
    </source>
</evidence>
<dbReference type="GeneID" id="116942055"/>
<dbReference type="RefSeq" id="XP_032809492.1">
    <property type="nucleotide sequence ID" value="XM_032953601.1"/>
</dbReference>
<evidence type="ECO:0000313" key="11">
    <source>
        <dbReference type="RefSeq" id="XP_032809492.1"/>
    </source>
</evidence>
<reference evidence="11" key="1">
    <citation type="submission" date="2025-08" db="UniProtKB">
        <authorList>
            <consortium name="RefSeq"/>
        </authorList>
    </citation>
    <scope>IDENTIFICATION</scope>
    <source>
        <tissue evidence="11">Sperm</tissue>
    </source>
</reference>
<protein>
    <submittedName>
        <fullName evidence="11">Protein CASC4 isoform X1</fullName>
    </submittedName>
</protein>
<keyword evidence="5" id="KW-1133">Transmembrane helix</keyword>
<keyword evidence="4" id="KW-0735">Signal-anchor</keyword>
<evidence type="ECO:0000256" key="6">
    <source>
        <dbReference type="ARBA" id="ARBA00023054"/>
    </source>
</evidence>
<evidence type="ECO:0000256" key="5">
    <source>
        <dbReference type="ARBA" id="ARBA00022989"/>
    </source>
</evidence>
<feature type="compositionally biased region" description="Basic and acidic residues" evidence="9">
    <location>
        <begin position="281"/>
        <end position="301"/>
    </location>
</feature>
<organism evidence="10 11">
    <name type="scientific">Petromyzon marinus</name>
    <name type="common">Sea lamprey</name>
    <dbReference type="NCBI Taxonomy" id="7757"/>
    <lineage>
        <taxon>Eukaryota</taxon>
        <taxon>Metazoa</taxon>
        <taxon>Chordata</taxon>
        <taxon>Craniata</taxon>
        <taxon>Vertebrata</taxon>
        <taxon>Cyclostomata</taxon>
        <taxon>Hyperoartia</taxon>
        <taxon>Petromyzontiformes</taxon>
        <taxon>Petromyzontidae</taxon>
        <taxon>Petromyzon</taxon>
    </lineage>
</organism>